<evidence type="ECO:0000313" key="4">
    <source>
        <dbReference type="EMBL" id="CAF3660504.1"/>
    </source>
</evidence>
<dbReference type="InterPro" id="IPR001875">
    <property type="entry name" value="DED_dom"/>
</dbReference>
<dbReference type="GO" id="GO:0042981">
    <property type="term" value="P:regulation of apoptotic process"/>
    <property type="evidence" value="ECO:0007669"/>
    <property type="project" value="InterPro"/>
</dbReference>
<dbReference type="EMBL" id="CAJNOK010002811">
    <property type="protein sequence ID" value="CAF0876077.1"/>
    <property type="molecule type" value="Genomic_DNA"/>
</dbReference>
<dbReference type="EMBL" id="CAJNOQ010005006">
    <property type="protein sequence ID" value="CAF1082523.1"/>
    <property type="molecule type" value="Genomic_DNA"/>
</dbReference>
<dbReference type="EMBL" id="CAJOBA010002812">
    <property type="protein sequence ID" value="CAF3660504.1"/>
    <property type="molecule type" value="Genomic_DNA"/>
</dbReference>
<dbReference type="Proteomes" id="UP000663829">
    <property type="component" value="Unassembled WGS sequence"/>
</dbReference>
<dbReference type="SUPFAM" id="SSF47986">
    <property type="entry name" value="DEATH domain"/>
    <property type="match status" value="1"/>
</dbReference>
<dbReference type="EMBL" id="CAJOBC010005006">
    <property type="protein sequence ID" value="CAF3848265.1"/>
    <property type="molecule type" value="Genomic_DNA"/>
</dbReference>
<feature type="domain" description="DED" evidence="1">
    <location>
        <begin position="6"/>
        <end position="86"/>
    </location>
</feature>
<evidence type="ECO:0000313" key="5">
    <source>
        <dbReference type="EMBL" id="CAF3848265.1"/>
    </source>
</evidence>
<name>A0A814MT63_9BILA</name>
<dbReference type="Proteomes" id="UP000677228">
    <property type="component" value="Unassembled WGS sequence"/>
</dbReference>
<comment type="caution">
    <text evidence="3">The sequence shown here is derived from an EMBL/GenBank/DDBJ whole genome shotgun (WGS) entry which is preliminary data.</text>
</comment>
<dbReference type="AlphaFoldDB" id="A0A814MT63"/>
<gene>
    <name evidence="3" type="ORF">GPM918_LOCUS17840</name>
    <name evidence="2" type="ORF">OVA965_LOCUS8380</name>
    <name evidence="5" type="ORF">SRO942_LOCUS17837</name>
    <name evidence="4" type="ORF">TMI583_LOCUS8376</name>
</gene>
<evidence type="ECO:0000313" key="2">
    <source>
        <dbReference type="EMBL" id="CAF0876077.1"/>
    </source>
</evidence>
<dbReference type="Proteomes" id="UP000681722">
    <property type="component" value="Unassembled WGS sequence"/>
</dbReference>
<proteinExistence type="predicted"/>
<reference evidence="3" key="1">
    <citation type="submission" date="2021-02" db="EMBL/GenBank/DDBJ databases">
        <authorList>
            <person name="Nowell W R."/>
        </authorList>
    </citation>
    <scope>NUCLEOTIDE SEQUENCE</scope>
</reference>
<keyword evidence="6" id="KW-1185">Reference proteome</keyword>
<dbReference type="PROSITE" id="PS50168">
    <property type="entry name" value="DED"/>
    <property type="match status" value="1"/>
</dbReference>
<sequence length="136" mass="15860">MEQNKALRALLVKVNDHLSDYDRRRLHFLLTDIIPRRLRDDPTIGGTLDLLESLFDRAMISGQDFNYLITAFKEIECYDAEQRLREHQQLLQQSQTLIPSTSSIMEELCKDNTTDKLCTNSKKANEKWKLFTPVGM</sequence>
<dbReference type="InterPro" id="IPR011029">
    <property type="entry name" value="DEATH-like_dom_sf"/>
</dbReference>
<evidence type="ECO:0000313" key="3">
    <source>
        <dbReference type="EMBL" id="CAF1082523.1"/>
    </source>
</evidence>
<dbReference type="Proteomes" id="UP000682733">
    <property type="component" value="Unassembled WGS sequence"/>
</dbReference>
<evidence type="ECO:0000313" key="6">
    <source>
        <dbReference type="Proteomes" id="UP000663829"/>
    </source>
</evidence>
<dbReference type="Gene3D" id="1.10.533.10">
    <property type="entry name" value="Death Domain, Fas"/>
    <property type="match status" value="1"/>
</dbReference>
<accession>A0A814MT63</accession>
<organism evidence="3 6">
    <name type="scientific">Didymodactylos carnosus</name>
    <dbReference type="NCBI Taxonomy" id="1234261"/>
    <lineage>
        <taxon>Eukaryota</taxon>
        <taxon>Metazoa</taxon>
        <taxon>Spiralia</taxon>
        <taxon>Gnathifera</taxon>
        <taxon>Rotifera</taxon>
        <taxon>Eurotatoria</taxon>
        <taxon>Bdelloidea</taxon>
        <taxon>Philodinida</taxon>
        <taxon>Philodinidae</taxon>
        <taxon>Didymodactylos</taxon>
    </lineage>
</organism>
<evidence type="ECO:0000259" key="1">
    <source>
        <dbReference type="PROSITE" id="PS50168"/>
    </source>
</evidence>
<protein>
    <recommendedName>
        <fullName evidence="1">DED domain-containing protein</fullName>
    </recommendedName>
</protein>